<comment type="caution">
    <text evidence="5">The sequence shown here is derived from an EMBL/GenBank/DDBJ whole genome shotgun (WGS) entry which is preliminary data.</text>
</comment>
<dbReference type="InterPro" id="IPR002347">
    <property type="entry name" value="SDR_fam"/>
</dbReference>
<sequence length="239" mass="25396">MESLKGKTALITGAGKGLGKAMALALAAESVNLILIARTKTDLDKVSTEAKALNSGISVSSFAVNVGSYAEVKTAIEKISATSPVDILINNAGILKTGGYLELPVEEWEEVIQVNVLGTYYVTHEVLPLLLKQSSGDIINIASTAGLKGSAKMSVYGASKAAVINMTESLMQEVRKSNIRVTTVNPSTIATEMTLNANFTDGNAEKVLQPEDLAYVIVHNLKLPKRAFVKEFGLWSTNP</sequence>
<protein>
    <submittedName>
        <fullName evidence="5">3-ketoacyl-ACP reductase</fullName>
    </submittedName>
</protein>
<dbReference type="InterPro" id="IPR057326">
    <property type="entry name" value="KR_dom"/>
</dbReference>
<organism evidence="5 6">
    <name type="scientific">Terrimonas ginsenosidimutans</name>
    <dbReference type="NCBI Taxonomy" id="2908004"/>
    <lineage>
        <taxon>Bacteria</taxon>
        <taxon>Pseudomonadati</taxon>
        <taxon>Bacteroidota</taxon>
        <taxon>Chitinophagia</taxon>
        <taxon>Chitinophagales</taxon>
        <taxon>Chitinophagaceae</taxon>
        <taxon>Terrimonas</taxon>
    </lineage>
</organism>
<proteinExistence type="inferred from homology"/>
<evidence type="ECO:0000256" key="3">
    <source>
        <dbReference type="RuleBase" id="RU000363"/>
    </source>
</evidence>
<dbReference type="PANTHER" id="PTHR42901">
    <property type="entry name" value="ALCOHOL DEHYDROGENASE"/>
    <property type="match status" value="1"/>
</dbReference>
<dbReference type="PRINTS" id="PR00081">
    <property type="entry name" value="GDHRDH"/>
</dbReference>
<keyword evidence="6" id="KW-1185">Reference proteome</keyword>
<dbReference type="SMART" id="SM00822">
    <property type="entry name" value="PKS_KR"/>
    <property type="match status" value="1"/>
</dbReference>
<dbReference type="EMBL" id="JAKLTR010000011">
    <property type="protein sequence ID" value="MCG2615988.1"/>
    <property type="molecule type" value="Genomic_DNA"/>
</dbReference>
<gene>
    <name evidence="5" type="ORF">LZZ85_16950</name>
</gene>
<dbReference type="PIRSF" id="PIRSF000126">
    <property type="entry name" value="11-beta-HSD1"/>
    <property type="match status" value="1"/>
</dbReference>
<dbReference type="Pfam" id="PF00106">
    <property type="entry name" value="adh_short"/>
    <property type="match status" value="1"/>
</dbReference>
<dbReference type="NCBIfam" id="NF005806">
    <property type="entry name" value="PRK07666.1"/>
    <property type="match status" value="1"/>
</dbReference>
<dbReference type="PRINTS" id="PR00080">
    <property type="entry name" value="SDRFAMILY"/>
</dbReference>
<evidence type="ECO:0000256" key="1">
    <source>
        <dbReference type="ARBA" id="ARBA00006484"/>
    </source>
</evidence>
<dbReference type="Gene3D" id="3.40.50.720">
    <property type="entry name" value="NAD(P)-binding Rossmann-like Domain"/>
    <property type="match status" value="1"/>
</dbReference>
<keyword evidence="2" id="KW-0560">Oxidoreductase</keyword>
<reference evidence="5" key="1">
    <citation type="submission" date="2022-01" db="EMBL/GenBank/DDBJ databases">
        <authorList>
            <person name="Jo J.-H."/>
            <person name="Im W.-T."/>
        </authorList>
    </citation>
    <scope>NUCLEOTIDE SEQUENCE</scope>
    <source>
        <strain evidence="5">NA20</strain>
    </source>
</reference>
<evidence type="ECO:0000256" key="2">
    <source>
        <dbReference type="ARBA" id="ARBA00023002"/>
    </source>
</evidence>
<accession>A0ABS9KUM2</accession>
<dbReference type="InterPro" id="IPR020904">
    <property type="entry name" value="Sc_DH/Rdtase_CS"/>
</dbReference>
<feature type="domain" description="Ketoreductase" evidence="4">
    <location>
        <begin position="7"/>
        <end position="192"/>
    </location>
</feature>
<evidence type="ECO:0000313" key="5">
    <source>
        <dbReference type="EMBL" id="MCG2615988.1"/>
    </source>
</evidence>
<dbReference type="RefSeq" id="WP_237874526.1">
    <property type="nucleotide sequence ID" value="NZ_JAKLTR010000011.1"/>
</dbReference>
<dbReference type="CDD" id="cd05233">
    <property type="entry name" value="SDR_c"/>
    <property type="match status" value="1"/>
</dbReference>
<comment type="similarity">
    <text evidence="1 3">Belongs to the short-chain dehydrogenases/reductases (SDR) family.</text>
</comment>
<dbReference type="SUPFAM" id="SSF51735">
    <property type="entry name" value="NAD(P)-binding Rossmann-fold domains"/>
    <property type="match status" value="1"/>
</dbReference>
<dbReference type="Proteomes" id="UP001165367">
    <property type="component" value="Unassembled WGS sequence"/>
</dbReference>
<evidence type="ECO:0000313" key="6">
    <source>
        <dbReference type="Proteomes" id="UP001165367"/>
    </source>
</evidence>
<dbReference type="InterPro" id="IPR036291">
    <property type="entry name" value="NAD(P)-bd_dom_sf"/>
</dbReference>
<dbReference type="PROSITE" id="PS00061">
    <property type="entry name" value="ADH_SHORT"/>
    <property type="match status" value="1"/>
</dbReference>
<name>A0ABS9KUM2_9BACT</name>
<dbReference type="PANTHER" id="PTHR42901:SF1">
    <property type="entry name" value="ALCOHOL DEHYDROGENASE"/>
    <property type="match status" value="1"/>
</dbReference>
<evidence type="ECO:0000259" key="4">
    <source>
        <dbReference type="SMART" id="SM00822"/>
    </source>
</evidence>